<keyword evidence="2" id="KW-1133">Transmembrane helix</keyword>
<dbReference type="EMBL" id="JAFJZO010000027">
    <property type="protein sequence ID" value="KAG5501542.1"/>
    <property type="molecule type" value="Genomic_DNA"/>
</dbReference>
<protein>
    <submittedName>
        <fullName evidence="3">Uncharacterized protein</fullName>
    </submittedName>
</protein>
<comment type="caution">
    <text evidence="3">The sequence shown here is derived from an EMBL/GenBank/DDBJ whole genome shotgun (WGS) entry which is preliminary data.</text>
</comment>
<evidence type="ECO:0000256" key="1">
    <source>
        <dbReference type="SAM" id="MobiDB-lite"/>
    </source>
</evidence>
<organism evidence="3 4">
    <name type="scientific">Porcisia hertigi</name>
    <dbReference type="NCBI Taxonomy" id="2761500"/>
    <lineage>
        <taxon>Eukaryota</taxon>
        <taxon>Discoba</taxon>
        <taxon>Euglenozoa</taxon>
        <taxon>Kinetoplastea</taxon>
        <taxon>Metakinetoplastina</taxon>
        <taxon>Trypanosomatida</taxon>
        <taxon>Trypanosomatidae</taxon>
        <taxon>Leishmaniinae</taxon>
        <taxon>Porcisia</taxon>
    </lineage>
</organism>
<name>A0A836IAH9_9TRYP</name>
<reference evidence="3 4" key="1">
    <citation type="submission" date="2021-02" db="EMBL/GenBank/DDBJ databases">
        <title>Porcisia hertigi Genome sequencing and assembly.</title>
        <authorList>
            <person name="Almutairi H."/>
            <person name="Gatherer D."/>
        </authorList>
    </citation>
    <scope>NUCLEOTIDE SEQUENCE [LARGE SCALE GENOMIC DNA]</scope>
    <source>
        <strain evidence="3 4">C119</strain>
    </source>
</reference>
<evidence type="ECO:0000256" key="2">
    <source>
        <dbReference type="SAM" id="Phobius"/>
    </source>
</evidence>
<dbReference type="Proteomes" id="UP000674318">
    <property type="component" value="Unassembled WGS sequence"/>
</dbReference>
<accession>A0A836IAH9</accession>
<sequence length="340" mass="37713">MAAYNAEAVSVVPAAVHPYDARYLTLSVEERQQNHLAVGMNGERYLAVHPIYSLSQRQYQSQILIAVLLVLLEVNNLLIVLLGLCTPCFTVNNRVYFAFDGGYDRHLPDSPGRSSSLLVCSNLVVLFLFFFSCICPAMRGISIPSDQGARMGEEALNKEMLVLYNVQVHGDGRAHNAFGEPSLMKEESMWGPCCGFEANEHSRLLRDTRRTGVQCLIEAIGLILQSIILYSMSWVYGVAVAYKEAVTLESGYRITALALVMRVILFLFYCYTFLGLFFRGRCRLSRCQLVSLLGNRAAGVLATTGGVTEDEYLSKPSKDAANREDTQEMVSIASAERSTQ</sequence>
<keyword evidence="2" id="KW-0472">Membrane</keyword>
<feature type="transmembrane region" description="Helical" evidence="2">
    <location>
        <begin position="256"/>
        <end position="278"/>
    </location>
</feature>
<keyword evidence="2" id="KW-0812">Transmembrane</keyword>
<proteinExistence type="predicted"/>
<gene>
    <name evidence="3" type="ORF">JKF63_03371</name>
</gene>
<dbReference type="OrthoDB" id="261530at2759"/>
<evidence type="ECO:0000313" key="3">
    <source>
        <dbReference type="EMBL" id="KAG5501542.1"/>
    </source>
</evidence>
<dbReference type="RefSeq" id="XP_067756165.1">
    <property type="nucleotide sequence ID" value="XM_067899375.1"/>
</dbReference>
<dbReference type="AlphaFoldDB" id="A0A836IAH9"/>
<evidence type="ECO:0000313" key="4">
    <source>
        <dbReference type="Proteomes" id="UP000674318"/>
    </source>
</evidence>
<feature type="transmembrane region" description="Helical" evidence="2">
    <location>
        <begin position="116"/>
        <end position="137"/>
    </location>
</feature>
<keyword evidence="4" id="KW-1185">Reference proteome</keyword>
<feature type="region of interest" description="Disordered" evidence="1">
    <location>
        <begin position="312"/>
        <end position="340"/>
    </location>
</feature>
<feature type="transmembrane region" description="Helical" evidence="2">
    <location>
        <begin position="63"/>
        <end position="84"/>
    </location>
</feature>
<dbReference type="GeneID" id="94289452"/>
<dbReference type="KEGG" id="phet:94289452"/>
<feature type="transmembrane region" description="Helical" evidence="2">
    <location>
        <begin position="215"/>
        <end position="236"/>
    </location>
</feature>
<feature type="compositionally biased region" description="Basic and acidic residues" evidence="1">
    <location>
        <begin position="312"/>
        <end position="326"/>
    </location>
</feature>